<feature type="binding site" evidence="6">
    <location>
        <position position="316"/>
    </location>
    <ligand>
        <name>[4Fe-4S] cluster</name>
        <dbReference type="ChEBI" id="CHEBI:49883"/>
        <note>4Fe-4S-S-AdoMet</note>
    </ligand>
</feature>
<feature type="binding site" evidence="6">
    <location>
        <position position="319"/>
    </location>
    <ligand>
        <name>[4Fe-4S] cluster</name>
        <dbReference type="ChEBI" id="CHEBI:49883"/>
        <note>4Fe-4S-S-AdoMet</note>
    </ligand>
</feature>
<dbReference type="AlphaFoldDB" id="E4RKB4"/>
<dbReference type="eggNOG" id="COG1032">
    <property type="taxonomic scope" value="Bacteria"/>
</dbReference>
<protein>
    <submittedName>
        <fullName evidence="8">Radical SAM domain protein</fullName>
    </submittedName>
</protein>
<dbReference type="PANTHER" id="PTHR32331:SF0">
    <property type="entry name" value="UPF0313 PROTEIN YGIQ"/>
    <property type="match status" value="1"/>
</dbReference>
<dbReference type="InterPro" id="IPR022946">
    <property type="entry name" value="UPF0313"/>
</dbReference>
<dbReference type="SFLD" id="SFLDS00029">
    <property type="entry name" value="Radical_SAM"/>
    <property type="match status" value="1"/>
</dbReference>
<dbReference type="GO" id="GO:0003824">
    <property type="term" value="F:catalytic activity"/>
    <property type="evidence" value="ECO:0007669"/>
    <property type="project" value="InterPro"/>
</dbReference>
<keyword evidence="4 6" id="KW-0408">Iron</keyword>
<dbReference type="EMBL" id="CP002304">
    <property type="protein sequence ID" value="ADQ15627.1"/>
    <property type="molecule type" value="Genomic_DNA"/>
</dbReference>
<dbReference type="InterPro" id="IPR023404">
    <property type="entry name" value="rSAM_horseshoe"/>
</dbReference>
<organism evidence="8 9">
    <name type="scientific">Halanaerobium hydrogeniformans</name>
    <name type="common">Halanaerobium sp. (strain sapolanicus)</name>
    <dbReference type="NCBI Taxonomy" id="656519"/>
    <lineage>
        <taxon>Bacteria</taxon>
        <taxon>Bacillati</taxon>
        <taxon>Bacillota</taxon>
        <taxon>Clostridia</taxon>
        <taxon>Halanaerobiales</taxon>
        <taxon>Halanaerobiaceae</taxon>
        <taxon>Halanaerobium</taxon>
    </lineage>
</organism>
<proteinExistence type="inferred from homology"/>
<dbReference type="Pfam" id="PF11842">
    <property type="entry name" value="DUF3362"/>
    <property type="match status" value="1"/>
</dbReference>
<dbReference type="STRING" id="656519.Halsa_2217"/>
<dbReference type="Pfam" id="PF04055">
    <property type="entry name" value="Radical_SAM"/>
    <property type="match status" value="1"/>
</dbReference>
<comment type="cofactor">
    <cofactor evidence="6">
        <name>[4Fe-4S] cluster</name>
        <dbReference type="ChEBI" id="CHEBI:49883"/>
    </cofactor>
    <text evidence="6">Binds 1 [4Fe-4S] cluster. The cluster is coordinated with 3 cysteines and an exchangeable S-adenosyl-L-methionine.</text>
</comment>
<feature type="binding site" evidence="6">
    <location>
        <position position="312"/>
    </location>
    <ligand>
        <name>[4Fe-4S] cluster</name>
        <dbReference type="ChEBI" id="CHEBI:49883"/>
        <note>4Fe-4S-S-AdoMet</note>
    </ligand>
</feature>
<evidence type="ECO:0000256" key="1">
    <source>
        <dbReference type="ARBA" id="ARBA00022485"/>
    </source>
</evidence>
<dbReference type="InterPro" id="IPR007197">
    <property type="entry name" value="rSAM"/>
</dbReference>
<dbReference type="Gene3D" id="3.80.30.20">
    <property type="entry name" value="tm_1862 like domain"/>
    <property type="match status" value="1"/>
</dbReference>
<dbReference type="GO" id="GO:0051539">
    <property type="term" value="F:4 iron, 4 sulfur cluster binding"/>
    <property type="evidence" value="ECO:0007669"/>
    <property type="project" value="UniProtKB-KW"/>
</dbReference>
<dbReference type="KEGG" id="has:Halsa_2217"/>
<dbReference type="RefSeq" id="WP_013406694.1">
    <property type="nucleotide sequence ID" value="NC_014654.1"/>
</dbReference>
<dbReference type="Proteomes" id="UP000007434">
    <property type="component" value="Chromosome"/>
</dbReference>
<dbReference type="Pfam" id="PF08497">
    <property type="entry name" value="Radical_SAM_N"/>
    <property type="match status" value="1"/>
</dbReference>
<keyword evidence="1 6" id="KW-0004">4Fe-4S</keyword>
<keyword evidence="5 6" id="KW-0411">Iron-sulfur</keyword>
<dbReference type="PROSITE" id="PS51918">
    <property type="entry name" value="RADICAL_SAM"/>
    <property type="match status" value="1"/>
</dbReference>
<evidence type="ECO:0000256" key="4">
    <source>
        <dbReference type="ARBA" id="ARBA00023004"/>
    </source>
</evidence>
<dbReference type="SMART" id="SM00729">
    <property type="entry name" value="Elp3"/>
    <property type="match status" value="1"/>
</dbReference>
<dbReference type="GO" id="GO:0005506">
    <property type="term" value="F:iron ion binding"/>
    <property type="evidence" value="ECO:0007669"/>
    <property type="project" value="UniProtKB-UniRule"/>
</dbReference>
<evidence type="ECO:0000313" key="9">
    <source>
        <dbReference type="Proteomes" id="UP000007434"/>
    </source>
</evidence>
<name>E4RKB4_HALHG</name>
<evidence type="ECO:0000256" key="5">
    <source>
        <dbReference type="ARBA" id="ARBA00023014"/>
    </source>
</evidence>
<dbReference type="PANTHER" id="PTHR32331">
    <property type="entry name" value="UPF0313 PROTEIN YGIQ"/>
    <property type="match status" value="1"/>
</dbReference>
<dbReference type="OrthoDB" id="9803479at2"/>
<comment type="similarity">
    <text evidence="6">Belongs to the UPF0313 family.</text>
</comment>
<evidence type="ECO:0000259" key="7">
    <source>
        <dbReference type="PROSITE" id="PS51918"/>
    </source>
</evidence>
<reference evidence="8 9" key="2">
    <citation type="journal article" date="2011" name="J. Bacteriol.">
        <title>Complete Genome Sequence of the Haloalkaliphilic, Hydrogen Producing Halanaerobium hydrogenoformans.</title>
        <authorList>
            <person name="Brown S.D."/>
            <person name="Begemann M.B."/>
            <person name="Mormile M.R."/>
            <person name="Wall J.D."/>
            <person name="Han C.S."/>
            <person name="Goodwin L.A."/>
            <person name="Pitluck S."/>
            <person name="Land M.L."/>
            <person name="Hauser L.J."/>
            <person name="Elias D.A."/>
        </authorList>
    </citation>
    <scope>NUCLEOTIDE SEQUENCE [LARGE SCALE GENOMIC DNA]</scope>
    <source>
        <strain evidence="9">sapolanicus</strain>
    </source>
</reference>
<keyword evidence="3 6" id="KW-0479">Metal-binding</keyword>
<evidence type="ECO:0000256" key="2">
    <source>
        <dbReference type="ARBA" id="ARBA00022691"/>
    </source>
</evidence>
<feature type="domain" description="Radical SAM core" evidence="7">
    <location>
        <begin position="298"/>
        <end position="576"/>
    </location>
</feature>
<evidence type="ECO:0000256" key="6">
    <source>
        <dbReference type="HAMAP-Rule" id="MF_01251"/>
    </source>
</evidence>
<dbReference type="InterPro" id="IPR013704">
    <property type="entry name" value="UPF0313_N"/>
</dbReference>
<gene>
    <name evidence="8" type="ordered locus">Halsa_2217</name>
</gene>
<evidence type="ECO:0000313" key="8">
    <source>
        <dbReference type="EMBL" id="ADQ15627.1"/>
    </source>
</evidence>
<keyword evidence="2 6" id="KW-0949">S-adenosyl-L-methionine</keyword>
<reference evidence="8 9" key="1">
    <citation type="submission" date="2010-11" db="EMBL/GenBank/DDBJ databases">
        <title>Complete sequence of Halanaerobium sp. sapolanicus.</title>
        <authorList>
            <consortium name="US DOE Joint Genome Institute"/>
            <person name="Lucas S."/>
            <person name="Copeland A."/>
            <person name="Lapidus A."/>
            <person name="Cheng J.-F."/>
            <person name="Bruce D."/>
            <person name="Goodwin L."/>
            <person name="Pitluck S."/>
            <person name="Davenport K."/>
            <person name="Detter J.C."/>
            <person name="Han C."/>
            <person name="Tapia R."/>
            <person name="Land M."/>
            <person name="Hauser L."/>
            <person name="Jeffries C."/>
            <person name="Kyrpides N."/>
            <person name="Ivanova N."/>
            <person name="Mikhailova N."/>
            <person name="Begemann M.B."/>
            <person name="Mormile M.R."/>
            <person name="Wall J.D."/>
            <person name="Elias D.A."/>
            <person name="Woyke T."/>
        </authorList>
    </citation>
    <scope>NUCLEOTIDE SEQUENCE [LARGE SCALE GENOMIC DNA]</scope>
    <source>
        <strain evidence="9">sapolanicus</strain>
    </source>
</reference>
<dbReference type="InterPro" id="IPR006638">
    <property type="entry name" value="Elp3/MiaA/NifB-like_rSAM"/>
</dbReference>
<evidence type="ECO:0000256" key="3">
    <source>
        <dbReference type="ARBA" id="ARBA00022723"/>
    </source>
</evidence>
<sequence length="604" mass="69519">MVEINRDRFMVISKKDMAERKWNQLDFIIVSGDAYIDHPSFGTAVIARVLEDAGYKVGIIAQPDWHDLKDFKKLGRPRYGFLVTAGNMDSMVNHYSVNKHRRSYDNYSPGGQSGLRPDRATIVYCNRIREAYGDIAIIIGGIEASLRRFAYYDYWDDSVRRSILFDSRADLLVYGMGETQILKIAENLEAGIDIQYVNYLPGTAYVADDLENMADYQLLPSYEEVRKNKKQYAYAYKLEYLEQDPIRGKILVQQHNDKYLLQNPPVKPLSQEKLDHVYSLPYQRDYHPIYEKEGGVPAIKEVKFSLISSRGCFGACSFCAITFHQGKMMAARSKESLLEEAKTIIAMDDFKGYIHDVGGPTANFRKPSCSKQLSQGLCKNKECIFPEACSQLEVDHSEYFDILREIRGLPGVKKVFVRSGIRYDYLLEDKSSHGYLKELAQNHVSGQLKVAPEHVSERVLKYMGKPSIDVFDKFRKKFYQINRQIDKEQYLIPYFISSHPGSTLEDAVKLAEYLRDIDHHPEQVQDFYPTPGTKSTAMYYSGYDPDSMEEIYTAKSSQAKKMQRALLQYHKKRNHKLVRKALKMAGRRDLIGFHKKALVPPVDK</sequence>
<dbReference type="SFLD" id="SFLDG01082">
    <property type="entry name" value="B12-binding_domain_containing"/>
    <property type="match status" value="1"/>
</dbReference>
<dbReference type="SFLD" id="SFLDG01069">
    <property type="entry name" value="UPF0313"/>
    <property type="match status" value="1"/>
</dbReference>
<dbReference type="InterPro" id="IPR024560">
    <property type="entry name" value="UPF0313_C"/>
</dbReference>
<dbReference type="HAMAP" id="MF_01251">
    <property type="entry name" value="UPF0313"/>
    <property type="match status" value="1"/>
</dbReference>
<keyword evidence="9" id="KW-1185">Reference proteome</keyword>
<dbReference type="HOGENOM" id="CLU_018288_2_0_9"/>
<accession>E4RKB4</accession>
<dbReference type="InterPro" id="IPR058240">
    <property type="entry name" value="rSAM_sf"/>
</dbReference>
<dbReference type="SUPFAM" id="SSF102114">
    <property type="entry name" value="Radical SAM enzymes"/>
    <property type="match status" value="1"/>
</dbReference>
<dbReference type="NCBIfam" id="TIGR03904">
    <property type="entry name" value="SAM_YgiQ"/>
    <property type="match status" value="1"/>
</dbReference>